<reference evidence="4 5" key="1">
    <citation type="submission" date="2019-03" db="EMBL/GenBank/DDBJ databases">
        <title>Genomic Encyclopedia of Type Strains, Phase IV (KMG-IV): sequencing the most valuable type-strain genomes for metagenomic binning, comparative biology and taxonomic classification.</title>
        <authorList>
            <person name="Goeker M."/>
        </authorList>
    </citation>
    <scope>NUCLEOTIDE SEQUENCE [LARGE SCALE GENOMIC DNA]</scope>
    <source>
        <strain evidence="4 5">DSM 100048</strain>
    </source>
</reference>
<keyword evidence="5" id="KW-1185">Reference proteome</keyword>
<sequence length="144" mass="16322">MSVVDVHIIFENEKGEWLFSRRANTGYKDGQFSLVAGHLEPGESLKACAIREAMEEAGVAVDTDALELRHVMRRDSDQHRISFFFLCRTWTGTLENREPHKCAGFLWRRPDEPPLPIVDHVERAIQSIRTGELVGDYTAPGFAP</sequence>
<dbReference type="Gene3D" id="3.90.79.10">
    <property type="entry name" value="Nucleoside Triphosphate Pyrophosphohydrolase"/>
    <property type="match status" value="1"/>
</dbReference>
<organism evidence="4 5">
    <name type="scientific">Paracandidimonas soli</name>
    <dbReference type="NCBI Taxonomy" id="1917182"/>
    <lineage>
        <taxon>Bacteria</taxon>
        <taxon>Pseudomonadati</taxon>
        <taxon>Pseudomonadota</taxon>
        <taxon>Betaproteobacteria</taxon>
        <taxon>Burkholderiales</taxon>
        <taxon>Alcaligenaceae</taxon>
        <taxon>Paracandidimonas</taxon>
    </lineage>
</organism>
<keyword evidence="2" id="KW-0378">Hydrolase</keyword>
<evidence type="ECO:0000256" key="2">
    <source>
        <dbReference type="ARBA" id="ARBA00022801"/>
    </source>
</evidence>
<dbReference type="EMBL" id="SMBX01000002">
    <property type="protein sequence ID" value="TCV01572.1"/>
    <property type="molecule type" value="Genomic_DNA"/>
</dbReference>
<name>A0A4R3VD23_9BURK</name>
<dbReference type="Pfam" id="PF00293">
    <property type="entry name" value="NUDIX"/>
    <property type="match status" value="1"/>
</dbReference>
<evidence type="ECO:0000259" key="3">
    <source>
        <dbReference type="PROSITE" id="PS51462"/>
    </source>
</evidence>
<dbReference type="AlphaFoldDB" id="A0A4R3VD23"/>
<gene>
    <name evidence="4" type="ORF">EV686_102285</name>
</gene>
<dbReference type="PANTHER" id="PTHR43046">
    <property type="entry name" value="GDP-MANNOSE MANNOSYL HYDROLASE"/>
    <property type="match status" value="1"/>
</dbReference>
<dbReference type="GO" id="GO:0016787">
    <property type="term" value="F:hydrolase activity"/>
    <property type="evidence" value="ECO:0007669"/>
    <property type="project" value="UniProtKB-KW"/>
</dbReference>
<dbReference type="PANTHER" id="PTHR43046:SF16">
    <property type="entry name" value="ADP-RIBOSE PYROPHOSPHATASE YJHB-RELATED"/>
    <property type="match status" value="1"/>
</dbReference>
<proteinExistence type="predicted"/>
<comment type="cofactor">
    <cofactor evidence="1">
        <name>Mg(2+)</name>
        <dbReference type="ChEBI" id="CHEBI:18420"/>
    </cofactor>
</comment>
<dbReference type="PROSITE" id="PS00893">
    <property type="entry name" value="NUDIX_BOX"/>
    <property type="match status" value="1"/>
</dbReference>
<dbReference type="InterPro" id="IPR000086">
    <property type="entry name" value="NUDIX_hydrolase_dom"/>
</dbReference>
<protein>
    <submittedName>
        <fullName evidence="4">ADP-ribose pyrophosphatase YjhB (NUDIX family)</fullName>
    </submittedName>
</protein>
<dbReference type="Proteomes" id="UP000294692">
    <property type="component" value="Unassembled WGS sequence"/>
</dbReference>
<dbReference type="RefSeq" id="WP_243650751.1">
    <property type="nucleotide sequence ID" value="NZ_JBEBWM010000116.1"/>
</dbReference>
<dbReference type="CDD" id="cd04683">
    <property type="entry name" value="NUDIX_Hydrolase"/>
    <property type="match status" value="1"/>
</dbReference>
<evidence type="ECO:0000313" key="4">
    <source>
        <dbReference type="EMBL" id="TCV01572.1"/>
    </source>
</evidence>
<accession>A0A4R3VD23</accession>
<evidence type="ECO:0000256" key="1">
    <source>
        <dbReference type="ARBA" id="ARBA00001946"/>
    </source>
</evidence>
<dbReference type="PROSITE" id="PS51462">
    <property type="entry name" value="NUDIX"/>
    <property type="match status" value="1"/>
</dbReference>
<dbReference type="InterPro" id="IPR020084">
    <property type="entry name" value="NUDIX_hydrolase_CS"/>
</dbReference>
<dbReference type="InterPro" id="IPR015797">
    <property type="entry name" value="NUDIX_hydrolase-like_dom_sf"/>
</dbReference>
<feature type="domain" description="Nudix hydrolase" evidence="3">
    <location>
        <begin position="1"/>
        <end position="130"/>
    </location>
</feature>
<evidence type="ECO:0000313" key="5">
    <source>
        <dbReference type="Proteomes" id="UP000294692"/>
    </source>
</evidence>
<comment type="caution">
    <text evidence="4">The sequence shown here is derived from an EMBL/GenBank/DDBJ whole genome shotgun (WGS) entry which is preliminary data.</text>
</comment>
<dbReference type="SUPFAM" id="SSF55811">
    <property type="entry name" value="Nudix"/>
    <property type="match status" value="1"/>
</dbReference>